<reference evidence="2" key="1">
    <citation type="submission" date="2018-01" db="EMBL/GenBank/DDBJ databases">
        <authorList>
            <person name="Yu X.-D."/>
        </authorList>
    </citation>
    <scope>NUCLEOTIDE SEQUENCE</scope>
    <source>
        <strain evidence="2">ZX-21</strain>
    </source>
</reference>
<dbReference type="PROSITE" id="PS51318">
    <property type="entry name" value="TAT"/>
    <property type="match status" value="1"/>
</dbReference>
<name>A0A2S4HL14_9GAMM</name>
<evidence type="ECO:0000313" key="2">
    <source>
        <dbReference type="EMBL" id="POP54707.1"/>
    </source>
</evidence>
<accession>A0A2S4HL14</accession>
<proteinExistence type="predicted"/>
<evidence type="ECO:0000256" key="1">
    <source>
        <dbReference type="SAM" id="SignalP"/>
    </source>
</evidence>
<feature type="signal peptide" evidence="1">
    <location>
        <begin position="1"/>
        <end position="24"/>
    </location>
</feature>
<feature type="chain" id="PRO_5015535155" description="Twin-arginine translocation signal domain-containing protein" evidence="1">
    <location>
        <begin position="25"/>
        <end position="62"/>
    </location>
</feature>
<dbReference type="EMBL" id="PQGG01000002">
    <property type="protein sequence ID" value="POP54707.1"/>
    <property type="molecule type" value="Genomic_DNA"/>
</dbReference>
<evidence type="ECO:0000313" key="3">
    <source>
        <dbReference type="Proteomes" id="UP000237222"/>
    </source>
</evidence>
<comment type="caution">
    <text evidence="2">The sequence shown here is derived from an EMBL/GenBank/DDBJ whole genome shotgun (WGS) entry which is preliminary data.</text>
</comment>
<keyword evidence="1" id="KW-0732">Signal</keyword>
<dbReference type="AlphaFoldDB" id="A0A2S4HL14"/>
<dbReference type="Proteomes" id="UP000237222">
    <property type="component" value="Unassembled WGS sequence"/>
</dbReference>
<dbReference type="RefSeq" id="WP_103682510.1">
    <property type="nucleotide sequence ID" value="NZ_PQGG01000002.1"/>
</dbReference>
<evidence type="ECO:0008006" key="4">
    <source>
        <dbReference type="Google" id="ProtNLM"/>
    </source>
</evidence>
<protein>
    <recommendedName>
        <fullName evidence="4">Twin-arginine translocation signal domain-containing protein</fullName>
    </recommendedName>
</protein>
<dbReference type="InterPro" id="IPR006311">
    <property type="entry name" value="TAT_signal"/>
</dbReference>
<organism evidence="2 3">
    <name type="scientific">Zhongshania marina</name>
    <dbReference type="NCBI Taxonomy" id="2304603"/>
    <lineage>
        <taxon>Bacteria</taxon>
        <taxon>Pseudomonadati</taxon>
        <taxon>Pseudomonadota</taxon>
        <taxon>Gammaproteobacteria</taxon>
        <taxon>Cellvibrionales</taxon>
        <taxon>Spongiibacteraceae</taxon>
        <taxon>Zhongshania</taxon>
    </lineage>
</organism>
<dbReference type="PROSITE" id="PS51257">
    <property type="entry name" value="PROKAR_LIPOPROTEIN"/>
    <property type="match status" value="1"/>
</dbReference>
<gene>
    <name evidence="2" type="ORF">C0068_00380</name>
</gene>
<sequence>MKTLNRRRFLANLGIALSAAGLSALGLSACSTIPPQPFHLGKVVKPPLGCQELLARDQRGDC</sequence>